<feature type="compositionally biased region" description="Polar residues" evidence="1">
    <location>
        <begin position="193"/>
        <end position="212"/>
    </location>
</feature>
<dbReference type="PANTHER" id="PTHR48190">
    <property type="entry name" value="PROGRAMMED CELL DEATH PROTEIN 7"/>
    <property type="match status" value="1"/>
</dbReference>
<reference evidence="2 3" key="1">
    <citation type="submission" date="2024-11" db="EMBL/GenBank/DDBJ databases">
        <title>Chromosome-level genome assembly of the freshwater bivalve Anodonta woodiana.</title>
        <authorList>
            <person name="Chen X."/>
        </authorList>
    </citation>
    <scope>NUCLEOTIDE SEQUENCE [LARGE SCALE GENOMIC DNA]</scope>
    <source>
        <strain evidence="2">MN2024</strain>
        <tissue evidence="2">Gills</tissue>
    </source>
</reference>
<keyword evidence="3" id="KW-1185">Reference proteome</keyword>
<gene>
    <name evidence="2" type="ORF">ACJMK2_044673</name>
</gene>
<dbReference type="Pfam" id="PF16021">
    <property type="entry name" value="PDCD7"/>
    <property type="match status" value="1"/>
</dbReference>
<dbReference type="EMBL" id="JBJQND010000009">
    <property type="protein sequence ID" value="KAL3867471.1"/>
    <property type="molecule type" value="Genomic_DNA"/>
</dbReference>
<dbReference type="InterPro" id="IPR052831">
    <property type="entry name" value="Apoptosis_promoter"/>
</dbReference>
<sequence length="606" mass="70382">MEAPARFPRSGSQNTQHFNINSSQRTTYTDFNAPRHVVQSQIPHGRIKAHNFDVQFKNDPNFVKRQEEHLSTESNVIAKYQSPQQLITGIPPSQVKPNRQDGNQGMQVDAGHNFQNPNQFNNLTRPNLALPWNSNNNPSHFDKHNLTVQNHTEMFNSQVHNPFDQRSQLFTPPHPPNSAGMAVSNHRPEQHMKLNSTAGNPSFPTGPSNFPSWPNAPHQQPGLPPSNTLQQFPEYNKPPPVGSNACSSGPALYSVPPPTTYSLGAENNSMNIPNLNQSNYPREEMCRGLSGNESKMDSCDTLRTKDKDWIQHWMENKGLQTKRLKRQNHMKIYEAQDKMKQLFVLMARLQKGMQTLESMKNAEMKVWDNKFQEIEHVKVQIEELKKEFSNEETLLQLKQKLSSRRKKRERQKRSRTEQYEQTQASRDVLHRQIDQWRNNILQKDRALKQEKELKQEADAALTEVRKKISDITKMISVLNGLRKLRKLRKDRQERQGLYTSASSEQTFETSIEELLEIATKQQDIYLAEENALKVMLEEEHEESREKERLKSQQKERDREVSEQRKTQELLFGLNDASDMSSPLFPFYQYYDQANQNLQALLHIRQT</sequence>
<evidence type="ECO:0000313" key="3">
    <source>
        <dbReference type="Proteomes" id="UP001634394"/>
    </source>
</evidence>
<feature type="compositionally biased region" description="Basic residues" evidence="1">
    <location>
        <begin position="401"/>
        <end position="413"/>
    </location>
</feature>
<protein>
    <recommendedName>
        <fullName evidence="4">Programmed cell death protein 7</fullName>
    </recommendedName>
</protein>
<feature type="region of interest" description="Disordered" evidence="1">
    <location>
        <begin position="400"/>
        <end position="424"/>
    </location>
</feature>
<organism evidence="2 3">
    <name type="scientific">Sinanodonta woodiana</name>
    <name type="common">Chinese pond mussel</name>
    <name type="synonym">Anodonta woodiana</name>
    <dbReference type="NCBI Taxonomy" id="1069815"/>
    <lineage>
        <taxon>Eukaryota</taxon>
        <taxon>Metazoa</taxon>
        <taxon>Spiralia</taxon>
        <taxon>Lophotrochozoa</taxon>
        <taxon>Mollusca</taxon>
        <taxon>Bivalvia</taxon>
        <taxon>Autobranchia</taxon>
        <taxon>Heteroconchia</taxon>
        <taxon>Palaeoheterodonta</taxon>
        <taxon>Unionida</taxon>
        <taxon>Unionoidea</taxon>
        <taxon>Unionidae</taxon>
        <taxon>Unioninae</taxon>
        <taxon>Sinanodonta</taxon>
    </lineage>
</organism>
<dbReference type="InterPro" id="IPR031974">
    <property type="entry name" value="PDCD7"/>
</dbReference>
<dbReference type="Proteomes" id="UP001634394">
    <property type="component" value="Unassembled WGS sequence"/>
</dbReference>
<evidence type="ECO:0000256" key="1">
    <source>
        <dbReference type="SAM" id="MobiDB-lite"/>
    </source>
</evidence>
<comment type="caution">
    <text evidence="2">The sequence shown here is derived from an EMBL/GenBank/DDBJ whole genome shotgun (WGS) entry which is preliminary data.</text>
</comment>
<dbReference type="AlphaFoldDB" id="A0ABD3W0S0"/>
<feature type="region of interest" description="Disordered" evidence="1">
    <location>
        <begin position="537"/>
        <end position="565"/>
    </location>
</feature>
<dbReference type="PANTHER" id="PTHR48190:SF2">
    <property type="entry name" value="PROGRAMMED CELL DEATH PROTEIN 7"/>
    <property type="match status" value="1"/>
</dbReference>
<evidence type="ECO:0008006" key="4">
    <source>
        <dbReference type="Google" id="ProtNLM"/>
    </source>
</evidence>
<feature type="region of interest" description="Disordered" evidence="1">
    <location>
        <begin position="192"/>
        <end position="223"/>
    </location>
</feature>
<accession>A0ABD3W0S0</accession>
<name>A0ABD3W0S0_SINWO</name>
<evidence type="ECO:0000313" key="2">
    <source>
        <dbReference type="EMBL" id="KAL3867471.1"/>
    </source>
</evidence>
<proteinExistence type="predicted"/>